<sequence>LTALCGKRCLILTNGGMVEHAKNRIKNYAETSGIDLNVSILKKNSEIMRENLGDTKLNVIT</sequence>
<name>A0A3R7X2Z7_9EURY</name>
<gene>
    <name evidence="1" type="ORF">D5R95_08775</name>
</gene>
<dbReference type="Proteomes" id="UP000284763">
    <property type="component" value="Unassembled WGS sequence"/>
</dbReference>
<evidence type="ECO:0000313" key="2">
    <source>
        <dbReference type="Proteomes" id="UP000284763"/>
    </source>
</evidence>
<accession>A0A3R7X2Z7</accession>
<dbReference type="EMBL" id="QZAB01000559">
    <property type="protein sequence ID" value="RQD80428.1"/>
    <property type="molecule type" value="Genomic_DNA"/>
</dbReference>
<organism evidence="1 2">
    <name type="scientific">Methanosalsum natronophilum</name>
    <dbReference type="NCBI Taxonomy" id="768733"/>
    <lineage>
        <taxon>Archaea</taxon>
        <taxon>Methanobacteriati</taxon>
        <taxon>Methanobacteriota</taxon>
        <taxon>Stenosarchaea group</taxon>
        <taxon>Methanomicrobia</taxon>
        <taxon>Methanosarcinales</taxon>
        <taxon>Methanosarcinaceae</taxon>
        <taxon>Methanosalsum</taxon>
    </lineage>
</organism>
<dbReference type="AlphaFoldDB" id="A0A3R7X2Z7"/>
<feature type="non-terminal residue" evidence="1">
    <location>
        <position position="1"/>
    </location>
</feature>
<protein>
    <submittedName>
        <fullName evidence="1">ABC transporter ATP-binding protein</fullName>
    </submittedName>
</protein>
<reference evidence="1 2" key="1">
    <citation type="submission" date="2018-08" db="EMBL/GenBank/DDBJ databases">
        <title>The metabolism and importance of syntrophic acetate oxidation coupled to methane or sulfide production in haloalkaline environments.</title>
        <authorList>
            <person name="Timmers P.H.A."/>
            <person name="Vavourakis C.D."/>
            <person name="Sorokin D.Y."/>
            <person name="Sinninghe Damste J.S."/>
            <person name="Muyzer G."/>
            <person name="Stams A.J.M."/>
            <person name="Plugge C.M."/>
        </authorList>
    </citation>
    <scope>NUCLEOTIDE SEQUENCE [LARGE SCALE GENOMIC DNA]</scope>
    <source>
        <strain evidence="1">MSAO_Arc3</strain>
    </source>
</reference>
<evidence type="ECO:0000313" key="1">
    <source>
        <dbReference type="EMBL" id="RQD80428.1"/>
    </source>
</evidence>
<proteinExistence type="predicted"/>
<dbReference type="GO" id="GO:0005524">
    <property type="term" value="F:ATP binding"/>
    <property type="evidence" value="ECO:0007669"/>
    <property type="project" value="UniProtKB-KW"/>
</dbReference>
<keyword evidence="1" id="KW-0547">Nucleotide-binding</keyword>
<keyword evidence="1" id="KW-0067">ATP-binding</keyword>
<comment type="caution">
    <text evidence="1">The sequence shown here is derived from an EMBL/GenBank/DDBJ whole genome shotgun (WGS) entry which is preliminary data.</text>
</comment>